<dbReference type="Proteomes" id="UP001176961">
    <property type="component" value="Unassembled WGS sequence"/>
</dbReference>
<organism evidence="3 4">
    <name type="scientific">Cylicocyclus nassatus</name>
    <name type="common">Nematode worm</name>
    <dbReference type="NCBI Taxonomy" id="53992"/>
    <lineage>
        <taxon>Eukaryota</taxon>
        <taxon>Metazoa</taxon>
        <taxon>Ecdysozoa</taxon>
        <taxon>Nematoda</taxon>
        <taxon>Chromadorea</taxon>
        <taxon>Rhabditida</taxon>
        <taxon>Rhabditina</taxon>
        <taxon>Rhabditomorpha</taxon>
        <taxon>Strongyloidea</taxon>
        <taxon>Strongylidae</taxon>
        <taxon>Cylicocyclus</taxon>
    </lineage>
</organism>
<dbReference type="GO" id="GO:0000271">
    <property type="term" value="P:polysaccharide biosynthetic process"/>
    <property type="evidence" value="ECO:0007669"/>
    <property type="project" value="TreeGrafter"/>
</dbReference>
<comment type="caution">
    <text evidence="3">The sequence shown here is derived from an EMBL/GenBank/DDBJ whole genome shotgun (WGS) entry which is preliminary data.</text>
</comment>
<evidence type="ECO:0000313" key="3">
    <source>
        <dbReference type="EMBL" id="CAJ0604899.1"/>
    </source>
</evidence>
<dbReference type="GO" id="GO:0016020">
    <property type="term" value="C:membrane"/>
    <property type="evidence" value="ECO:0007669"/>
    <property type="project" value="TreeGrafter"/>
</dbReference>
<feature type="transmembrane region" description="Helical" evidence="1">
    <location>
        <begin position="58"/>
        <end position="78"/>
    </location>
</feature>
<keyword evidence="1" id="KW-0812">Transmembrane</keyword>
<dbReference type="GO" id="GO:0016747">
    <property type="term" value="F:acyltransferase activity, transferring groups other than amino-acyl groups"/>
    <property type="evidence" value="ECO:0007669"/>
    <property type="project" value="InterPro"/>
</dbReference>
<keyword evidence="1" id="KW-1133">Transmembrane helix</keyword>
<dbReference type="PANTHER" id="PTHR23028:SF53">
    <property type="entry name" value="ACYL_TRANSF_3 DOMAIN-CONTAINING PROTEIN"/>
    <property type="match status" value="1"/>
</dbReference>
<evidence type="ECO:0000313" key="4">
    <source>
        <dbReference type="Proteomes" id="UP001176961"/>
    </source>
</evidence>
<dbReference type="InterPro" id="IPR050879">
    <property type="entry name" value="Acyltransferase_3"/>
</dbReference>
<feature type="transmembrane region" description="Helical" evidence="1">
    <location>
        <begin position="99"/>
        <end position="117"/>
    </location>
</feature>
<feature type="transmembrane region" description="Helical" evidence="1">
    <location>
        <begin position="168"/>
        <end position="184"/>
    </location>
</feature>
<dbReference type="Pfam" id="PF01757">
    <property type="entry name" value="Acyl_transf_3"/>
    <property type="match status" value="1"/>
</dbReference>
<proteinExistence type="predicted"/>
<reference evidence="3" key="1">
    <citation type="submission" date="2023-07" db="EMBL/GenBank/DDBJ databases">
        <authorList>
            <consortium name="CYATHOMIX"/>
        </authorList>
    </citation>
    <scope>NUCLEOTIDE SEQUENCE</scope>
    <source>
        <strain evidence="3">N/A</strain>
    </source>
</reference>
<feature type="transmembrane region" description="Helical" evidence="1">
    <location>
        <begin position="191"/>
        <end position="207"/>
    </location>
</feature>
<evidence type="ECO:0000256" key="1">
    <source>
        <dbReference type="SAM" id="Phobius"/>
    </source>
</evidence>
<keyword evidence="1" id="KW-0472">Membrane</keyword>
<evidence type="ECO:0000259" key="2">
    <source>
        <dbReference type="Pfam" id="PF01757"/>
    </source>
</evidence>
<dbReference type="PANTHER" id="PTHR23028">
    <property type="entry name" value="ACETYLTRANSFERASE"/>
    <property type="match status" value="1"/>
</dbReference>
<dbReference type="InterPro" id="IPR002656">
    <property type="entry name" value="Acyl_transf_3_dom"/>
</dbReference>
<keyword evidence="4" id="KW-1185">Reference proteome</keyword>
<protein>
    <recommendedName>
        <fullName evidence="2">Acyltransferase 3 domain-containing protein</fullName>
    </recommendedName>
</protein>
<name>A0AA36H6C5_CYLNA</name>
<dbReference type="EMBL" id="CATQJL010000316">
    <property type="protein sequence ID" value="CAJ0604899.1"/>
    <property type="molecule type" value="Genomic_DNA"/>
</dbReference>
<feature type="domain" description="Acyltransferase 3" evidence="2">
    <location>
        <begin position="32"/>
        <end position="214"/>
    </location>
</feature>
<sequence length="404" mass="47623">MNLLALNAALCKREVLCGAKHNATTSTKQKRADIQGLRGVAILFVLLMHLKPNSYRLGFVGVDIFFVLSGFLMAKILLEKKLTLWFVWYFYSRRFKRIVPLYMIIVVSVYIFGYFYVLRFDRKQILDDLTWAYTYSSNLQPIFQKLGYWDQLSTYRFFVHAWSLGVELQYYLIVPFIMGVALCFEHNARIKLFSTIGVFSVIFQLYAPPKVSYGFLLSRIWQFMCGSITYEFSKPFLSKDKSLLRQEEKNSLENAYKLDKKLSYEEIGYAIKWNLRESRKKYFAMPCSKDGDTQRYTNYKNNEPELQCVADLKKDRIYKEFQGNIDFISKYAKHIVIDMPYYTPPFNVGAKLARRLQLGLLPGDEFVVTWEQHINQTRYHQLRLSSLNCSKCIMNNINEVRKSY</sequence>
<accession>A0AA36H6C5</accession>
<dbReference type="AlphaFoldDB" id="A0AA36H6C5"/>
<gene>
    <name evidence="3" type="ORF">CYNAS_LOCUS16882</name>
</gene>